<dbReference type="Proteomes" id="UP000199161">
    <property type="component" value="Unassembled WGS sequence"/>
</dbReference>
<dbReference type="PANTHER" id="PTHR10859:SF91">
    <property type="entry name" value="DOLICHYL-PHOSPHATE BETA-GLUCOSYLTRANSFERASE"/>
    <property type="match status" value="1"/>
</dbReference>
<evidence type="ECO:0000313" key="4">
    <source>
        <dbReference type="Proteomes" id="UP000199161"/>
    </source>
</evidence>
<sequence>MSRTLGLVVPAFRPNVDALRAYVSDLDERLEPAAIRIELDDPRPETVESLEALPATINAVDDRRGKGAAVTAGFCALETDVLAFADADGSTAVDSIETIVDRAREGGADLVVGTRRHPEADVLSSQSALRERLGDAFAWLARRLLAVSVSDYQCGAKAIDAEAWTAVCPHLREHGFAWDVELIALADALGHRVEAVPVTWADAPDSTVSSVETPLELVRGAVRARRRATRVSTSERRDDQGGHRWSPLSSVANRPSEPTRVIERLELERGADAEFPPEADPDGNADDD</sequence>
<dbReference type="GO" id="GO:0006487">
    <property type="term" value="P:protein N-linked glycosylation"/>
    <property type="evidence" value="ECO:0007669"/>
    <property type="project" value="TreeGrafter"/>
</dbReference>
<dbReference type="InterPro" id="IPR001173">
    <property type="entry name" value="Glyco_trans_2-like"/>
</dbReference>
<feature type="compositionally biased region" description="Basic and acidic residues" evidence="1">
    <location>
        <begin position="260"/>
        <end position="272"/>
    </location>
</feature>
<dbReference type="EMBL" id="FOKW01000001">
    <property type="protein sequence ID" value="SFB75326.1"/>
    <property type="molecule type" value="Genomic_DNA"/>
</dbReference>
<dbReference type="RefSeq" id="WP_089785409.1">
    <property type="nucleotide sequence ID" value="NZ_FOKW01000001.1"/>
</dbReference>
<feature type="compositionally biased region" description="Basic and acidic residues" evidence="1">
    <location>
        <begin position="233"/>
        <end position="242"/>
    </location>
</feature>
<organism evidence="3 4">
    <name type="scientific">Natronobacterium haloterrestre</name>
    <name type="common">Halobiforma haloterrestris</name>
    <dbReference type="NCBI Taxonomy" id="148448"/>
    <lineage>
        <taxon>Archaea</taxon>
        <taxon>Methanobacteriati</taxon>
        <taxon>Methanobacteriota</taxon>
        <taxon>Stenosarchaea group</taxon>
        <taxon>Halobacteria</taxon>
        <taxon>Halobacteriales</taxon>
        <taxon>Natrialbaceae</taxon>
        <taxon>Natronobacterium</taxon>
    </lineage>
</organism>
<gene>
    <name evidence="3" type="ORF">SAMN05444422_101741</name>
</gene>
<evidence type="ECO:0000259" key="2">
    <source>
        <dbReference type="Pfam" id="PF00535"/>
    </source>
</evidence>
<dbReference type="AlphaFoldDB" id="A0A1I1DLL6"/>
<dbReference type="GO" id="GO:0016740">
    <property type="term" value="F:transferase activity"/>
    <property type="evidence" value="ECO:0007669"/>
    <property type="project" value="UniProtKB-KW"/>
</dbReference>
<dbReference type="PANTHER" id="PTHR10859">
    <property type="entry name" value="GLYCOSYL TRANSFERASE"/>
    <property type="match status" value="1"/>
</dbReference>
<keyword evidence="3" id="KW-0808">Transferase</keyword>
<dbReference type="OrthoDB" id="11098at2157"/>
<evidence type="ECO:0000256" key="1">
    <source>
        <dbReference type="SAM" id="MobiDB-lite"/>
    </source>
</evidence>
<proteinExistence type="predicted"/>
<dbReference type="Gene3D" id="3.90.550.10">
    <property type="entry name" value="Spore Coat Polysaccharide Biosynthesis Protein SpsA, Chain A"/>
    <property type="match status" value="1"/>
</dbReference>
<name>A0A1I1DLL6_NATHA</name>
<dbReference type="SUPFAM" id="SSF53448">
    <property type="entry name" value="Nucleotide-diphospho-sugar transferases"/>
    <property type="match status" value="1"/>
</dbReference>
<reference evidence="4" key="1">
    <citation type="submission" date="2016-10" db="EMBL/GenBank/DDBJ databases">
        <authorList>
            <person name="Varghese N."/>
            <person name="Submissions S."/>
        </authorList>
    </citation>
    <scope>NUCLEOTIDE SEQUENCE [LARGE SCALE GENOMIC DNA]</scope>
    <source>
        <strain evidence="4">DSM 13078</strain>
    </source>
</reference>
<protein>
    <submittedName>
        <fullName evidence="3">Glycosyl transferase family 2</fullName>
    </submittedName>
</protein>
<dbReference type="Pfam" id="PF00535">
    <property type="entry name" value="Glycos_transf_2"/>
    <property type="match status" value="1"/>
</dbReference>
<dbReference type="InterPro" id="IPR029044">
    <property type="entry name" value="Nucleotide-diphossugar_trans"/>
</dbReference>
<feature type="region of interest" description="Disordered" evidence="1">
    <location>
        <begin position="228"/>
        <end position="288"/>
    </location>
</feature>
<keyword evidence="4" id="KW-1185">Reference proteome</keyword>
<accession>A0A1I1DLL6</accession>
<feature type="compositionally biased region" description="Acidic residues" evidence="1">
    <location>
        <begin position="275"/>
        <end position="288"/>
    </location>
</feature>
<feature type="domain" description="Glycosyltransferase 2-like" evidence="2">
    <location>
        <begin position="40"/>
        <end position="130"/>
    </location>
</feature>
<evidence type="ECO:0000313" key="3">
    <source>
        <dbReference type="EMBL" id="SFB75326.1"/>
    </source>
</evidence>